<evidence type="ECO:0000313" key="1">
    <source>
        <dbReference type="EMBL" id="STY63989.1"/>
    </source>
</evidence>
<evidence type="ECO:0000313" key="2">
    <source>
        <dbReference type="Proteomes" id="UP000254802"/>
    </source>
</evidence>
<proteinExistence type="predicted"/>
<dbReference type="InterPro" id="IPR010835">
    <property type="entry name" value="DUF1439"/>
</dbReference>
<dbReference type="STRING" id="75985.WC39_07640"/>
<organism evidence="1 2">
    <name type="scientific">Mannheimia haemolytica</name>
    <name type="common">Pasteurella haemolytica</name>
    <dbReference type="NCBI Taxonomy" id="75985"/>
    <lineage>
        <taxon>Bacteria</taxon>
        <taxon>Pseudomonadati</taxon>
        <taxon>Pseudomonadota</taxon>
        <taxon>Gammaproteobacteria</taxon>
        <taxon>Pasteurellales</taxon>
        <taxon>Pasteurellaceae</taxon>
        <taxon>Mannheimia</taxon>
    </lineage>
</organism>
<dbReference type="AlphaFoldDB" id="A0A378N8X7"/>
<dbReference type="Pfam" id="PF07273">
    <property type="entry name" value="DUF1439"/>
    <property type="match status" value="1"/>
</dbReference>
<keyword evidence="1" id="KW-0449">Lipoprotein</keyword>
<dbReference type="Gene3D" id="3.15.10.40">
    <property type="entry name" value="Uncharacterised protein PF07273, DUF1439"/>
    <property type="match status" value="1"/>
</dbReference>
<sequence>MNWIIACIHLPAKLAEPRKKKVAISGVVDGLLNAKGKKYAASIHLNMDTTPYYDPQKGALFLKDVRLLSWSATPAKYQAELQMFLPVLADGLSSFLNSTPVYTLDENKTKEAMVKKFGKAIVVENGNIKLETTIF</sequence>
<protein>
    <submittedName>
        <fullName evidence="1">Uncharacterized lipoprotein yceB</fullName>
    </submittedName>
</protein>
<dbReference type="Proteomes" id="UP000254802">
    <property type="component" value="Unassembled WGS sequence"/>
</dbReference>
<gene>
    <name evidence="1" type="primary">yceB</name>
    <name evidence="1" type="ORF">NCTC10638_03162</name>
</gene>
<name>A0A378N8X7_MANHA</name>
<reference evidence="1 2" key="1">
    <citation type="submission" date="2018-06" db="EMBL/GenBank/DDBJ databases">
        <authorList>
            <consortium name="Pathogen Informatics"/>
            <person name="Doyle S."/>
        </authorList>
    </citation>
    <scope>NUCLEOTIDE SEQUENCE [LARGE SCALE GENOMIC DNA]</scope>
    <source>
        <strain evidence="1 2">NCTC10638</strain>
    </source>
</reference>
<accession>A0A378N8X7</accession>
<dbReference type="EMBL" id="UGPN01000002">
    <property type="protein sequence ID" value="STY63989.1"/>
    <property type="molecule type" value="Genomic_DNA"/>
</dbReference>